<evidence type="ECO:0000313" key="2">
    <source>
        <dbReference type="Proteomes" id="UP000828941"/>
    </source>
</evidence>
<evidence type="ECO:0000313" key="1">
    <source>
        <dbReference type="EMBL" id="KAI4345977.1"/>
    </source>
</evidence>
<comment type="caution">
    <text evidence="1">The sequence shown here is derived from an EMBL/GenBank/DDBJ whole genome shotgun (WGS) entry which is preliminary data.</text>
</comment>
<reference evidence="1 2" key="1">
    <citation type="journal article" date="2022" name="DNA Res.">
        <title>Chromosomal-level genome assembly of the orchid tree Bauhinia variegata (Leguminosae; Cercidoideae) supports the allotetraploid origin hypothesis of Bauhinia.</title>
        <authorList>
            <person name="Zhong Y."/>
            <person name="Chen Y."/>
            <person name="Zheng D."/>
            <person name="Pang J."/>
            <person name="Liu Y."/>
            <person name="Luo S."/>
            <person name="Meng S."/>
            <person name="Qian L."/>
            <person name="Wei D."/>
            <person name="Dai S."/>
            <person name="Zhou R."/>
        </authorList>
    </citation>
    <scope>NUCLEOTIDE SEQUENCE [LARGE SCALE GENOMIC DNA]</scope>
    <source>
        <strain evidence="1">BV-YZ2020</strain>
    </source>
</reference>
<dbReference type="EMBL" id="CM039430">
    <property type="protein sequence ID" value="KAI4345977.1"/>
    <property type="molecule type" value="Genomic_DNA"/>
</dbReference>
<proteinExistence type="predicted"/>
<dbReference type="Proteomes" id="UP000828941">
    <property type="component" value="Chromosome 5"/>
</dbReference>
<organism evidence="1 2">
    <name type="scientific">Bauhinia variegata</name>
    <name type="common">Purple orchid tree</name>
    <name type="synonym">Phanera variegata</name>
    <dbReference type="NCBI Taxonomy" id="167791"/>
    <lineage>
        <taxon>Eukaryota</taxon>
        <taxon>Viridiplantae</taxon>
        <taxon>Streptophyta</taxon>
        <taxon>Embryophyta</taxon>
        <taxon>Tracheophyta</taxon>
        <taxon>Spermatophyta</taxon>
        <taxon>Magnoliopsida</taxon>
        <taxon>eudicotyledons</taxon>
        <taxon>Gunneridae</taxon>
        <taxon>Pentapetalae</taxon>
        <taxon>rosids</taxon>
        <taxon>fabids</taxon>
        <taxon>Fabales</taxon>
        <taxon>Fabaceae</taxon>
        <taxon>Cercidoideae</taxon>
        <taxon>Cercideae</taxon>
        <taxon>Bauhiniinae</taxon>
        <taxon>Bauhinia</taxon>
    </lineage>
</organism>
<keyword evidence="2" id="KW-1185">Reference proteome</keyword>
<gene>
    <name evidence="1" type="ORF">L6164_013061</name>
</gene>
<accession>A0ACB9PD58</accession>
<protein>
    <submittedName>
        <fullName evidence="1">Uncharacterized protein</fullName>
    </submittedName>
</protein>
<sequence>MDTQGSISNENKTDQLEDFALLIEMAELPQDSSVKDHCIYRVPQKVRHIKEAAYTPRVVSIGPFHHEEERLILMEKLK</sequence>
<name>A0ACB9PD58_BAUVA</name>